<dbReference type="Gene3D" id="3.30.70.1440">
    <property type="entry name" value="Multidrug efflux transporter AcrB pore domain"/>
    <property type="match status" value="1"/>
</dbReference>
<accession>A0ABZ0I530</accession>
<sequence>MRFTDIFIQRPVLSLVLSALILIAGLASLSKITLREFPELERSVISVTTVYPGANSRTIQGFVTTPLQVNIAGARGVEYISSSSNPGISSITVHVRLGVNTSQVLTEVIAKVNEARDELPDDVLDPVISTASGGDAMMYLAFVSEQMTPFQVTDYLLRSVQPELATIEGVGKAGIFGRYLAMRIWLDPVRMAALNVTANDINAAIRRDNVISTAGATEGQWVRVTVDALTGMRTEQEFRALVVRQDEDRQVRLGDVAEVELAAENNQTRSSTSGRDAVFMSITPAPDANPLAVSSAVHAILPSIEANLPADIEMIMDWDSSVAIDDALGEVMSTLLEAGLIVIFVIFLFLGSLRVVLIPLVAIPLSLIGVVFIMLSMGFSLNLLTLLAMVIAIGLVVDDAIVVVENVHRHIEEGSAPMRAAIDGAREVALPVIAMTLTLAAVYAPIAFIGGLTGALFSEFALTLAGAVLVSGVVALTLSPMMASRFLQGHDEQGRFADSLDRFFHRMNLAYQRLLDHCLNNRGAVLMFTAGILLSIPVLFFISQRELAPEEDTGSLYVVGSAPSYANLDYVSLFLDQVVDIWKEIPEINSSWQVAQPDSNFGGLNMTPWKERSRTQQEVQRELQAKLGSVSGMEMFSFGTPALPGSDSGLPLSFVIASTAGYEQVERVGEELVTAARESGLFTFINQSLDFNRPEISVDIDRELAARLGISMQDIANTLAVMLGEAEVNRFTREGRSYKVIPQAGRNFRLTQSELEKYYLRTSGGDLVPLSSVISLRTRVEPNSLSQYQQLNSSTLQGMMMPPNTLGDGLSFLEARLQEIAPRGFRVGYTGTSRRYVQESATFPILFGMSLLLIFLVLAAQFNSFRDPLVVLIAVPLSIFGAMLPIAMGAMTLNIYTQIGLLTLIGLIAKHGILIVEFANQLAQQGVDRRSAVLQAATLRLRPILMTTFATVLGVLPLVLASGPGANARFGIGLTITAGMLIGTVFTLFVLPVFYLPWVQDVMATEDTVVVPEPSQGAG</sequence>
<evidence type="ECO:0000313" key="2">
    <source>
        <dbReference type="EMBL" id="WOJ93863.1"/>
    </source>
</evidence>
<feature type="transmembrane region" description="Helical" evidence="1">
    <location>
        <begin position="455"/>
        <end position="478"/>
    </location>
</feature>
<dbReference type="PANTHER" id="PTHR32063">
    <property type="match status" value="1"/>
</dbReference>
<feature type="transmembrane region" description="Helical" evidence="1">
    <location>
        <begin position="331"/>
        <end position="350"/>
    </location>
</feature>
<dbReference type="Gene3D" id="3.30.70.1320">
    <property type="entry name" value="Multidrug efflux transporter AcrB pore domain like"/>
    <property type="match status" value="1"/>
</dbReference>
<keyword evidence="3" id="KW-1185">Reference proteome</keyword>
<proteinExistence type="predicted"/>
<feature type="transmembrane region" description="Helical" evidence="1">
    <location>
        <begin position="383"/>
        <end position="407"/>
    </location>
</feature>
<protein>
    <submittedName>
        <fullName evidence="2">Efflux RND transporter permease subunit</fullName>
    </submittedName>
</protein>
<feature type="transmembrane region" description="Helical" evidence="1">
    <location>
        <begin position="941"/>
        <end position="960"/>
    </location>
</feature>
<dbReference type="PRINTS" id="PR00702">
    <property type="entry name" value="ACRIFLAVINRP"/>
</dbReference>
<dbReference type="Gene3D" id="3.30.70.1430">
    <property type="entry name" value="Multidrug efflux transporter AcrB pore domain"/>
    <property type="match status" value="2"/>
</dbReference>
<feature type="transmembrane region" description="Helical" evidence="1">
    <location>
        <begin position="357"/>
        <end position="377"/>
    </location>
</feature>
<organism evidence="2 3">
    <name type="scientific">Congregibacter variabilis</name>
    <dbReference type="NCBI Taxonomy" id="3081200"/>
    <lineage>
        <taxon>Bacteria</taxon>
        <taxon>Pseudomonadati</taxon>
        <taxon>Pseudomonadota</taxon>
        <taxon>Gammaproteobacteria</taxon>
        <taxon>Cellvibrionales</taxon>
        <taxon>Halieaceae</taxon>
        <taxon>Congregibacter</taxon>
    </lineage>
</organism>
<feature type="transmembrane region" description="Helical" evidence="1">
    <location>
        <begin position="428"/>
        <end position="449"/>
    </location>
</feature>
<feature type="transmembrane region" description="Helical" evidence="1">
    <location>
        <begin position="972"/>
        <end position="996"/>
    </location>
</feature>
<keyword evidence="1" id="KW-1133">Transmembrane helix</keyword>
<reference evidence="2 3" key="1">
    <citation type="submission" date="2023-10" db="EMBL/GenBank/DDBJ databases">
        <title>Two novel species belonging to the OM43/NOR5 clade.</title>
        <authorList>
            <person name="Park M."/>
        </authorList>
    </citation>
    <scope>NUCLEOTIDE SEQUENCE [LARGE SCALE GENOMIC DNA]</scope>
    <source>
        <strain evidence="2 3">IMCC43200</strain>
    </source>
</reference>
<dbReference type="InterPro" id="IPR001036">
    <property type="entry name" value="Acrflvin-R"/>
</dbReference>
<dbReference type="PANTHER" id="PTHR32063:SF28">
    <property type="entry name" value="BLR2861 PROTEIN"/>
    <property type="match status" value="1"/>
</dbReference>
<dbReference type="InterPro" id="IPR027463">
    <property type="entry name" value="AcrB_DN_DC_subdom"/>
</dbReference>
<dbReference type="Pfam" id="PF00873">
    <property type="entry name" value="ACR_tran"/>
    <property type="match status" value="1"/>
</dbReference>
<gene>
    <name evidence="2" type="ORF">R0135_01525</name>
</gene>
<feature type="transmembrane region" description="Helical" evidence="1">
    <location>
        <begin position="869"/>
        <end position="893"/>
    </location>
</feature>
<keyword evidence="1" id="KW-0472">Membrane</keyword>
<dbReference type="SUPFAM" id="SSF82693">
    <property type="entry name" value="Multidrug efflux transporter AcrB pore domain, PN1, PN2, PC1 and PC2 subdomains"/>
    <property type="match status" value="4"/>
</dbReference>
<dbReference type="Gene3D" id="1.20.1640.10">
    <property type="entry name" value="Multidrug efflux transporter AcrB transmembrane domain"/>
    <property type="match status" value="2"/>
</dbReference>
<dbReference type="Proteomes" id="UP001626537">
    <property type="component" value="Chromosome"/>
</dbReference>
<evidence type="ECO:0000313" key="3">
    <source>
        <dbReference type="Proteomes" id="UP001626537"/>
    </source>
</evidence>
<name>A0ABZ0I530_9GAMM</name>
<dbReference type="SUPFAM" id="SSF82714">
    <property type="entry name" value="Multidrug efflux transporter AcrB TolC docking domain, DN and DC subdomains"/>
    <property type="match status" value="2"/>
</dbReference>
<feature type="transmembrane region" description="Helical" evidence="1">
    <location>
        <begin position="843"/>
        <end position="862"/>
    </location>
</feature>
<evidence type="ECO:0000256" key="1">
    <source>
        <dbReference type="SAM" id="Phobius"/>
    </source>
</evidence>
<feature type="transmembrane region" description="Helical" evidence="1">
    <location>
        <begin position="523"/>
        <end position="542"/>
    </location>
</feature>
<dbReference type="RefSeq" id="WP_407348503.1">
    <property type="nucleotide sequence ID" value="NZ_CP136864.1"/>
</dbReference>
<keyword evidence="1" id="KW-0812">Transmembrane</keyword>
<dbReference type="EMBL" id="CP136864">
    <property type="protein sequence ID" value="WOJ93863.1"/>
    <property type="molecule type" value="Genomic_DNA"/>
</dbReference>
<dbReference type="SUPFAM" id="SSF82866">
    <property type="entry name" value="Multidrug efflux transporter AcrB transmembrane domain"/>
    <property type="match status" value="2"/>
</dbReference>
<dbReference type="Gene3D" id="3.30.2090.10">
    <property type="entry name" value="Multidrug efflux transporter AcrB TolC docking domain, DN and DC subdomains"/>
    <property type="match status" value="2"/>
</dbReference>
<feature type="transmembrane region" description="Helical" evidence="1">
    <location>
        <begin position="899"/>
        <end position="920"/>
    </location>
</feature>